<protein>
    <submittedName>
        <fullName evidence="1">Uncharacterized protein</fullName>
    </submittedName>
</protein>
<evidence type="ECO:0000313" key="1">
    <source>
        <dbReference type="EMBL" id="KIJ57457.1"/>
    </source>
</evidence>
<dbReference type="Proteomes" id="UP000053820">
    <property type="component" value="Unassembled WGS sequence"/>
</dbReference>
<dbReference type="InterPro" id="IPR041078">
    <property type="entry name" value="Plavaka"/>
</dbReference>
<reference evidence="1 2" key="1">
    <citation type="submission" date="2014-04" db="EMBL/GenBank/DDBJ databases">
        <title>Evolutionary Origins and Diversification of the Mycorrhizal Mutualists.</title>
        <authorList>
            <consortium name="DOE Joint Genome Institute"/>
            <consortium name="Mycorrhizal Genomics Consortium"/>
            <person name="Kohler A."/>
            <person name="Kuo A."/>
            <person name="Nagy L.G."/>
            <person name="Floudas D."/>
            <person name="Copeland A."/>
            <person name="Barry K.W."/>
            <person name="Cichocki N."/>
            <person name="Veneault-Fourrey C."/>
            <person name="LaButti K."/>
            <person name="Lindquist E.A."/>
            <person name="Lipzen A."/>
            <person name="Lundell T."/>
            <person name="Morin E."/>
            <person name="Murat C."/>
            <person name="Riley R."/>
            <person name="Ohm R."/>
            <person name="Sun H."/>
            <person name="Tunlid A."/>
            <person name="Henrissat B."/>
            <person name="Grigoriev I.V."/>
            <person name="Hibbett D.S."/>
            <person name="Martin F."/>
        </authorList>
    </citation>
    <scope>NUCLEOTIDE SEQUENCE [LARGE SCALE GENOMIC DNA]</scope>
    <source>
        <strain evidence="1 2">MD-312</strain>
    </source>
</reference>
<feature type="non-terminal residue" evidence="1">
    <location>
        <position position="314"/>
    </location>
</feature>
<dbReference type="EMBL" id="KN840388">
    <property type="protein sequence ID" value="KIJ57457.1"/>
    <property type="molecule type" value="Genomic_DNA"/>
</dbReference>
<dbReference type="AlphaFoldDB" id="A0A0C2KJA1"/>
<evidence type="ECO:0000313" key="2">
    <source>
        <dbReference type="Proteomes" id="UP000053820"/>
    </source>
</evidence>
<organism evidence="1 2">
    <name type="scientific">Hydnomerulius pinastri MD-312</name>
    <dbReference type="NCBI Taxonomy" id="994086"/>
    <lineage>
        <taxon>Eukaryota</taxon>
        <taxon>Fungi</taxon>
        <taxon>Dikarya</taxon>
        <taxon>Basidiomycota</taxon>
        <taxon>Agaricomycotina</taxon>
        <taxon>Agaricomycetes</taxon>
        <taxon>Agaricomycetidae</taxon>
        <taxon>Boletales</taxon>
        <taxon>Boletales incertae sedis</taxon>
        <taxon>Leucogyrophana</taxon>
    </lineage>
</organism>
<dbReference type="Pfam" id="PF18759">
    <property type="entry name" value="Plavaka"/>
    <property type="match status" value="1"/>
</dbReference>
<dbReference type="OrthoDB" id="3208495at2759"/>
<sequence>HCHRELFHAQWEILLDDEFLEAWRHGIVVRCCDGVERRFYPRIFTYSADYPEKVLLASIRNLGKCPCPRCTIPMSRVHNLGMTRDTNERETLARIDDCVRQHKIKIARTHIYESGLGVHSDAVEGLLKDQSLVPTLNAFSHKLGSLGFNLFCMLVVDLMHEFELGVWKALFIHLIRILSAAKVGDVLVSELDRRYRMVPTFGGGTIRKFDSNTSEMKRMAARDFEDMLQCAIPVFDALLPDPHNKHVMTLLFTCAHWHALAKLRMHTDETLVLLDTVTERLRRHLRHFQQKTCAAFSTQELKREAERRQRRDLK</sequence>
<proteinExistence type="predicted"/>
<name>A0A0C2KJA1_9AGAM</name>
<gene>
    <name evidence="1" type="ORF">HYDPIDRAFT_64582</name>
</gene>
<dbReference type="HOGENOM" id="CLU_002498_4_0_1"/>
<keyword evidence="2" id="KW-1185">Reference proteome</keyword>
<accession>A0A0C2KJA1</accession>
<feature type="non-terminal residue" evidence="1">
    <location>
        <position position="1"/>
    </location>
</feature>